<dbReference type="GO" id="GO:0016020">
    <property type="term" value="C:membrane"/>
    <property type="evidence" value="ECO:0007669"/>
    <property type="project" value="UniProtKB-SubCell"/>
</dbReference>
<dbReference type="GO" id="GO:0030313">
    <property type="term" value="C:cell envelope"/>
    <property type="evidence" value="ECO:0007669"/>
    <property type="project" value="UniProtKB-SubCell"/>
</dbReference>
<evidence type="ECO:0000256" key="3">
    <source>
        <dbReference type="ARBA" id="ARBA00010333"/>
    </source>
</evidence>
<dbReference type="PROSITE" id="PS51257">
    <property type="entry name" value="PROKAR_LIPOPROTEIN"/>
    <property type="match status" value="1"/>
</dbReference>
<keyword evidence="8" id="KW-0406">Ion transport</keyword>
<dbReference type="STRING" id="392015.SAMN05421543_10332"/>
<protein>
    <submittedName>
        <fullName evidence="19">Polar amino acid transport system substrate-binding protein</fullName>
    </submittedName>
</protein>
<dbReference type="SMART" id="SM00079">
    <property type="entry name" value="PBPe"/>
    <property type="match status" value="1"/>
</dbReference>
<keyword evidence="5" id="KW-0812">Transmembrane</keyword>
<evidence type="ECO:0000256" key="10">
    <source>
        <dbReference type="ARBA" id="ARBA00023170"/>
    </source>
</evidence>
<evidence type="ECO:0000256" key="14">
    <source>
        <dbReference type="RuleBase" id="RU003744"/>
    </source>
</evidence>
<evidence type="ECO:0000256" key="4">
    <source>
        <dbReference type="ARBA" id="ARBA00022448"/>
    </source>
</evidence>
<accession>A0A1I7GSD6</accession>
<evidence type="ECO:0000256" key="15">
    <source>
        <dbReference type="SAM" id="SignalP"/>
    </source>
</evidence>
<evidence type="ECO:0000256" key="13">
    <source>
        <dbReference type="ARBA" id="ARBA00023303"/>
    </source>
</evidence>
<dbReference type="InterPro" id="IPR018313">
    <property type="entry name" value="SBP_3_CS"/>
</dbReference>
<keyword evidence="9" id="KW-0472">Membrane</keyword>
<dbReference type="PROSITE" id="PS01039">
    <property type="entry name" value="SBP_BACTERIAL_3"/>
    <property type="match status" value="1"/>
</dbReference>
<dbReference type="RefSeq" id="WP_074949817.1">
    <property type="nucleotide sequence ID" value="NZ_FPBV01000003.1"/>
</dbReference>
<dbReference type="eggNOG" id="COG0834">
    <property type="taxonomic scope" value="Bacteria"/>
</dbReference>
<gene>
    <name evidence="19" type="ORF">SAMN05421543_10332</name>
</gene>
<evidence type="ECO:0000313" key="19">
    <source>
        <dbReference type="EMBL" id="SFU51347.1"/>
    </source>
</evidence>
<evidence type="ECO:0000313" key="20">
    <source>
        <dbReference type="Proteomes" id="UP000183508"/>
    </source>
</evidence>
<evidence type="ECO:0000256" key="1">
    <source>
        <dbReference type="ARBA" id="ARBA00004141"/>
    </source>
</evidence>
<evidence type="ECO:0000256" key="9">
    <source>
        <dbReference type="ARBA" id="ARBA00023136"/>
    </source>
</evidence>
<comment type="subcellular location">
    <subcellularLocation>
        <location evidence="2">Cell envelope</location>
    </subcellularLocation>
    <subcellularLocation>
        <location evidence="1">Membrane</location>
        <topology evidence="1">Multi-pass membrane protein</topology>
    </subcellularLocation>
</comment>
<dbReference type="SUPFAM" id="SSF53850">
    <property type="entry name" value="Periplasmic binding protein-like II"/>
    <property type="match status" value="1"/>
</dbReference>
<dbReference type="AlphaFoldDB" id="A0A1I7GSD6"/>
<dbReference type="SMART" id="SM00918">
    <property type="entry name" value="Lig_chan-Glu_bd"/>
    <property type="match status" value="1"/>
</dbReference>
<evidence type="ECO:0000256" key="6">
    <source>
        <dbReference type="ARBA" id="ARBA00022729"/>
    </source>
</evidence>
<keyword evidence="10" id="KW-0675">Receptor</keyword>
<feature type="domain" description="Ionotropic glutamate receptor C-terminal" evidence="17">
    <location>
        <begin position="49"/>
        <end position="268"/>
    </location>
</feature>
<proteinExistence type="inferred from homology"/>
<keyword evidence="20" id="KW-1185">Reference proteome</keyword>
<keyword evidence="7" id="KW-1133">Transmembrane helix</keyword>
<evidence type="ECO:0000259" key="17">
    <source>
        <dbReference type="SMART" id="SM00079"/>
    </source>
</evidence>
<reference evidence="20" key="1">
    <citation type="submission" date="2016-10" db="EMBL/GenBank/DDBJ databases">
        <authorList>
            <person name="Varghese N."/>
        </authorList>
    </citation>
    <scope>NUCLEOTIDE SEQUENCE [LARGE SCALE GENOMIC DNA]</scope>
    <source>
        <strain evidence="20">DSM 17980</strain>
    </source>
</reference>
<keyword evidence="12" id="KW-1071">Ligand-gated ion channel</keyword>
<evidence type="ECO:0000259" key="16">
    <source>
        <dbReference type="SMART" id="SM00062"/>
    </source>
</evidence>
<evidence type="ECO:0000256" key="7">
    <source>
        <dbReference type="ARBA" id="ARBA00022989"/>
    </source>
</evidence>
<dbReference type="GO" id="GO:0015276">
    <property type="term" value="F:ligand-gated monoatomic ion channel activity"/>
    <property type="evidence" value="ECO:0007669"/>
    <property type="project" value="InterPro"/>
</dbReference>
<sequence length="273" mass="29004">MKGTQRIAALTVASTILLGALAGCGAGAGTAANTAGNAGATGTTGSEPTLILATSADYKPYEFHDTSSGQDKIVGFDIDVADAIAKKLHFQYKIQDMDFNGLIGALQSHRADFVIAGMSPTYDRKKSVDFSDLYYQARMTIVSKKGSPYTTLDSLKGKRVGAQLGSIQETEAKKIPGATVDSLNTIPAIVQQVITGRDDGAIIEDTVAKGYVQQYPQLQMTYIPNLTANGAAIAFPKGSPWVSKFNQAIQEMKQDGEIDQLAQKWFGPGQKQG</sequence>
<dbReference type="InterPro" id="IPR019594">
    <property type="entry name" value="Glu/Gly-bd"/>
</dbReference>
<feature type="signal peptide" evidence="15">
    <location>
        <begin position="1"/>
        <end position="28"/>
    </location>
</feature>
<organism evidence="19 20">
    <name type="scientific">Alicyclobacillus macrosporangiidus</name>
    <dbReference type="NCBI Taxonomy" id="392015"/>
    <lineage>
        <taxon>Bacteria</taxon>
        <taxon>Bacillati</taxon>
        <taxon>Bacillota</taxon>
        <taxon>Bacilli</taxon>
        <taxon>Bacillales</taxon>
        <taxon>Alicyclobacillaceae</taxon>
        <taxon>Alicyclobacillus</taxon>
    </lineage>
</organism>
<dbReference type="PANTHER" id="PTHR35936">
    <property type="entry name" value="MEMBRANE-BOUND LYTIC MUREIN TRANSGLYCOSYLASE F"/>
    <property type="match status" value="1"/>
</dbReference>
<keyword evidence="4" id="KW-0813">Transport</keyword>
<keyword evidence="6 15" id="KW-0732">Signal</keyword>
<evidence type="ECO:0000256" key="2">
    <source>
        <dbReference type="ARBA" id="ARBA00004196"/>
    </source>
</evidence>
<dbReference type="Pfam" id="PF00497">
    <property type="entry name" value="SBP_bac_3"/>
    <property type="match status" value="1"/>
</dbReference>
<feature type="chain" id="PRO_5010381661" evidence="15">
    <location>
        <begin position="29"/>
        <end position="273"/>
    </location>
</feature>
<feature type="domain" description="Solute-binding protein family 3/N-terminal" evidence="16">
    <location>
        <begin position="49"/>
        <end position="269"/>
    </location>
</feature>
<evidence type="ECO:0000256" key="11">
    <source>
        <dbReference type="ARBA" id="ARBA00023180"/>
    </source>
</evidence>
<dbReference type="InterPro" id="IPR001638">
    <property type="entry name" value="Solute-binding_3/MltF_N"/>
</dbReference>
<evidence type="ECO:0000256" key="12">
    <source>
        <dbReference type="ARBA" id="ARBA00023286"/>
    </source>
</evidence>
<evidence type="ECO:0000256" key="5">
    <source>
        <dbReference type="ARBA" id="ARBA00022692"/>
    </source>
</evidence>
<feature type="domain" description="Ionotropic glutamate receptor L-glutamate and glycine-binding" evidence="18">
    <location>
        <begin position="60"/>
        <end position="108"/>
    </location>
</feature>
<dbReference type="Gene3D" id="3.40.190.10">
    <property type="entry name" value="Periplasmic binding protein-like II"/>
    <property type="match status" value="2"/>
</dbReference>
<keyword evidence="13" id="KW-0407">Ion channel</keyword>
<keyword evidence="11" id="KW-0325">Glycoprotein</keyword>
<dbReference type="SMART" id="SM00062">
    <property type="entry name" value="PBPb"/>
    <property type="match status" value="1"/>
</dbReference>
<dbReference type="PANTHER" id="PTHR35936:SF17">
    <property type="entry name" value="ARGININE-BINDING EXTRACELLULAR PROTEIN ARTP"/>
    <property type="match status" value="1"/>
</dbReference>
<dbReference type="EMBL" id="FPBV01000003">
    <property type="protein sequence ID" value="SFU51347.1"/>
    <property type="molecule type" value="Genomic_DNA"/>
</dbReference>
<evidence type="ECO:0000259" key="18">
    <source>
        <dbReference type="SMART" id="SM00918"/>
    </source>
</evidence>
<name>A0A1I7GSD6_9BACL</name>
<dbReference type="InterPro" id="IPR001320">
    <property type="entry name" value="Iontro_rcpt_C"/>
</dbReference>
<evidence type="ECO:0000256" key="8">
    <source>
        <dbReference type="ARBA" id="ARBA00023065"/>
    </source>
</evidence>
<dbReference type="Proteomes" id="UP000183508">
    <property type="component" value="Unassembled WGS sequence"/>
</dbReference>
<comment type="similarity">
    <text evidence="3 14">Belongs to the bacterial solute-binding protein 3 family.</text>
</comment>